<organism evidence="7 8">
    <name type="scientific">Clostridium puniceum</name>
    <dbReference type="NCBI Taxonomy" id="29367"/>
    <lineage>
        <taxon>Bacteria</taxon>
        <taxon>Bacillati</taxon>
        <taxon>Bacillota</taxon>
        <taxon>Clostridia</taxon>
        <taxon>Eubacteriales</taxon>
        <taxon>Clostridiaceae</taxon>
        <taxon>Clostridium</taxon>
    </lineage>
</organism>
<evidence type="ECO:0000256" key="4">
    <source>
        <dbReference type="ARBA" id="ARBA00022729"/>
    </source>
</evidence>
<dbReference type="PANTHER" id="PTHR30061:SF50">
    <property type="entry name" value="MALTOSE_MALTODEXTRIN-BINDING PERIPLASMIC PROTEIN"/>
    <property type="match status" value="1"/>
</dbReference>
<evidence type="ECO:0000313" key="7">
    <source>
        <dbReference type="EMBL" id="OOM81918.1"/>
    </source>
</evidence>
<feature type="signal peptide" evidence="6">
    <location>
        <begin position="1"/>
        <end position="22"/>
    </location>
</feature>
<dbReference type="GO" id="GO:0042956">
    <property type="term" value="P:maltodextrin transmembrane transport"/>
    <property type="evidence" value="ECO:0007669"/>
    <property type="project" value="TreeGrafter"/>
</dbReference>
<evidence type="ECO:0000256" key="6">
    <source>
        <dbReference type="RuleBase" id="RU365005"/>
    </source>
</evidence>
<evidence type="ECO:0000313" key="8">
    <source>
        <dbReference type="Proteomes" id="UP000190890"/>
    </source>
</evidence>
<dbReference type="InterPro" id="IPR006059">
    <property type="entry name" value="SBP"/>
</dbReference>
<dbReference type="GO" id="GO:1901982">
    <property type="term" value="F:maltose binding"/>
    <property type="evidence" value="ECO:0007669"/>
    <property type="project" value="TreeGrafter"/>
</dbReference>
<keyword evidence="6" id="KW-0472">Membrane</keyword>
<keyword evidence="6" id="KW-1003">Cell membrane</keyword>
<gene>
    <name evidence="7" type="primary">malE</name>
    <name evidence="7" type="ORF">CLPUN_07800</name>
</gene>
<sequence>MRKKLKLITMLIAGICCTSIFVGCGKSSQASAEKESKEVVVWSYLMDNEVAELDKIAQEWAKENGKKVKVIKDNSPFQSFLQAANSSKGPDLVFGLTHNNMGTFQQAGLLLEVPKDFANREDYVNNAVWDAVSYDGKAYGVPLSMETYALFYNKDKVKEIPKTMEDLVKQAKAYGPSGFQFSMNEFYYGAAFVQSYGGYIFGGEKGNTKVDDIGLANDGAIKAYSFLQDLVKKDKFMSADITADIANSSFKAGEAIFYIGGPWDISGFKDAGVNFGVAKLPKINSVEAKTLMGVQAGFVSSKSPIQDDAWKLMKYLANNTGERLYNVGNRVPVLKSELNKDQIKNNEFTQGFIAQTSSAVPIPNVPEIEAVWKPMENMTRILSGEDPATVAKDIEKAVKDGIKVSNN</sequence>
<dbReference type="PANTHER" id="PTHR30061">
    <property type="entry name" value="MALTOSE-BINDING PERIPLASMIC PROTEIN"/>
    <property type="match status" value="1"/>
</dbReference>
<feature type="chain" id="PRO_5039740532" description="Maltodextrin-binding protein" evidence="6">
    <location>
        <begin position="23"/>
        <end position="407"/>
    </location>
</feature>
<dbReference type="STRING" id="29367.CLPUN_07800"/>
<evidence type="ECO:0000256" key="5">
    <source>
        <dbReference type="ARBA" id="ARBA00030303"/>
    </source>
</evidence>
<dbReference type="AlphaFoldDB" id="A0A1S8TW22"/>
<evidence type="ECO:0000256" key="2">
    <source>
        <dbReference type="ARBA" id="ARBA00022448"/>
    </source>
</evidence>
<accession>A0A1S8TW22</accession>
<dbReference type="CDD" id="cd13586">
    <property type="entry name" value="PBP2_Maltose_binding_like"/>
    <property type="match status" value="1"/>
</dbReference>
<dbReference type="RefSeq" id="WP_077846059.1">
    <property type="nucleotide sequence ID" value="NZ_LZZM01000043.1"/>
</dbReference>
<comment type="similarity">
    <text evidence="1 6">Belongs to the bacterial solute-binding protein 1 family.</text>
</comment>
<dbReference type="Pfam" id="PF13416">
    <property type="entry name" value="SBP_bac_8"/>
    <property type="match status" value="1"/>
</dbReference>
<reference evidence="7 8" key="1">
    <citation type="submission" date="2016-05" db="EMBL/GenBank/DDBJ databases">
        <title>Microbial solvent formation.</title>
        <authorList>
            <person name="Poehlein A."/>
            <person name="Montoya Solano J.D."/>
            <person name="Flitsch S."/>
            <person name="Krabben P."/>
            <person name="Duerre P."/>
            <person name="Daniel R."/>
        </authorList>
    </citation>
    <scope>NUCLEOTIDE SEQUENCE [LARGE SCALE GENOMIC DNA]</scope>
    <source>
        <strain evidence="7 8">DSM 2619</strain>
    </source>
</reference>
<dbReference type="PROSITE" id="PS51257">
    <property type="entry name" value="PROKAR_LIPOPROTEIN"/>
    <property type="match status" value="1"/>
</dbReference>
<dbReference type="OrthoDB" id="9766758at2"/>
<dbReference type="InterPro" id="IPR006061">
    <property type="entry name" value="SBP_1_CS"/>
</dbReference>
<dbReference type="GO" id="GO:0055052">
    <property type="term" value="C:ATP-binding cassette (ABC) transporter complex, substrate-binding subunit-containing"/>
    <property type="evidence" value="ECO:0007669"/>
    <property type="project" value="TreeGrafter"/>
</dbReference>
<keyword evidence="3 6" id="KW-0762">Sugar transport</keyword>
<keyword evidence="2 6" id="KW-0813">Transport</keyword>
<keyword evidence="4 6" id="KW-0732">Signal</keyword>
<dbReference type="Gene3D" id="3.40.190.10">
    <property type="entry name" value="Periplasmic binding protein-like II"/>
    <property type="match status" value="2"/>
</dbReference>
<keyword evidence="6" id="KW-0449">Lipoprotein</keyword>
<evidence type="ECO:0000256" key="1">
    <source>
        <dbReference type="ARBA" id="ARBA00008520"/>
    </source>
</evidence>
<dbReference type="PROSITE" id="PS01037">
    <property type="entry name" value="SBP_BACTERIAL_1"/>
    <property type="match status" value="1"/>
</dbReference>
<dbReference type="GO" id="GO:0015768">
    <property type="term" value="P:maltose transport"/>
    <property type="evidence" value="ECO:0007669"/>
    <property type="project" value="TreeGrafter"/>
</dbReference>
<dbReference type="GO" id="GO:0015144">
    <property type="term" value="F:carbohydrate transmembrane transporter activity"/>
    <property type="evidence" value="ECO:0007669"/>
    <property type="project" value="InterPro"/>
</dbReference>
<comment type="subcellular location">
    <subcellularLocation>
        <location evidence="6">Cell membrane</location>
        <topology evidence="6">Lipid-anchor</topology>
    </subcellularLocation>
</comment>
<comment type="caution">
    <text evidence="7">The sequence shown here is derived from an EMBL/GenBank/DDBJ whole genome shotgun (WGS) entry which is preliminary data.</text>
</comment>
<protein>
    <recommendedName>
        <fullName evidence="5 6">Maltodextrin-binding protein</fullName>
    </recommendedName>
</protein>
<keyword evidence="8" id="KW-1185">Reference proteome</keyword>
<dbReference type="Proteomes" id="UP000190890">
    <property type="component" value="Unassembled WGS sequence"/>
</dbReference>
<dbReference type="PRINTS" id="PR00181">
    <property type="entry name" value="MALTOSEBP"/>
</dbReference>
<name>A0A1S8TW22_9CLOT</name>
<dbReference type="SUPFAM" id="SSF53850">
    <property type="entry name" value="Periplasmic binding protein-like II"/>
    <property type="match status" value="1"/>
</dbReference>
<dbReference type="InterPro" id="IPR006060">
    <property type="entry name" value="Maltose/Cyclodextrin-bd"/>
</dbReference>
<dbReference type="EMBL" id="LZZM01000043">
    <property type="protein sequence ID" value="OOM81918.1"/>
    <property type="molecule type" value="Genomic_DNA"/>
</dbReference>
<evidence type="ECO:0000256" key="3">
    <source>
        <dbReference type="ARBA" id="ARBA00022597"/>
    </source>
</evidence>
<proteinExistence type="inferred from homology"/>